<dbReference type="EMBL" id="MU167412">
    <property type="protein sequence ID" value="KAG0140906.1"/>
    <property type="molecule type" value="Genomic_DNA"/>
</dbReference>
<sequence length="53" mass="6134">LEGTKFIKYIDDQENDKEILTPLMNFTSGLFESKMEFSDCFFDCNTSVPSPFL</sequence>
<keyword evidence="2" id="KW-1185">Reference proteome</keyword>
<feature type="non-terminal residue" evidence="1">
    <location>
        <position position="1"/>
    </location>
</feature>
<accession>A0A9P6N6W9</accession>
<protein>
    <submittedName>
        <fullName evidence="1">Uncharacterized protein</fullName>
    </submittedName>
</protein>
<proteinExistence type="predicted"/>
<comment type="caution">
    <text evidence="1">The sequence shown here is derived from an EMBL/GenBank/DDBJ whole genome shotgun (WGS) entry which is preliminary data.</text>
</comment>
<dbReference type="AlphaFoldDB" id="A0A9P6N6W9"/>
<name>A0A9P6N6W9_9BASI</name>
<dbReference type="Proteomes" id="UP000886653">
    <property type="component" value="Unassembled WGS sequence"/>
</dbReference>
<evidence type="ECO:0000313" key="2">
    <source>
        <dbReference type="Proteomes" id="UP000886653"/>
    </source>
</evidence>
<organism evidence="1 2">
    <name type="scientific">Cronartium quercuum f. sp. fusiforme G11</name>
    <dbReference type="NCBI Taxonomy" id="708437"/>
    <lineage>
        <taxon>Eukaryota</taxon>
        <taxon>Fungi</taxon>
        <taxon>Dikarya</taxon>
        <taxon>Basidiomycota</taxon>
        <taxon>Pucciniomycotina</taxon>
        <taxon>Pucciniomycetes</taxon>
        <taxon>Pucciniales</taxon>
        <taxon>Coleosporiaceae</taxon>
        <taxon>Cronartium</taxon>
    </lineage>
</organism>
<gene>
    <name evidence="1" type="ORF">CROQUDRAFT_664537</name>
</gene>
<reference evidence="1" key="1">
    <citation type="submission" date="2013-11" db="EMBL/GenBank/DDBJ databases">
        <title>Genome sequence of the fusiform rust pathogen reveals effectors for host alternation and coevolution with pine.</title>
        <authorList>
            <consortium name="DOE Joint Genome Institute"/>
            <person name="Smith K."/>
            <person name="Pendleton A."/>
            <person name="Kubisiak T."/>
            <person name="Anderson C."/>
            <person name="Salamov A."/>
            <person name="Aerts A."/>
            <person name="Riley R."/>
            <person name="Clum A."/>
            <person name="Lindquist E."/>
            <person name="Ence D."/>
            <person name="Campbell M."/>
            <person name="Kronenberg Z."/>
            <person name="Feau N."/>
            <person name="Dhillon B."/>
            <person name="Hamelin R."/>
            <person name="Burleigh J."/>
            <person name="Smith J."/>
            <person name="Yandell M."/>
            <person name="Nelson C."/>
            <person name="Grigoriev I."/>
            <person name="Davis J."/>
        </authorList>
    </citation>
    <scope>NUCLEOTIDE SEQUENCE</scope>
    <source>
        <strain evidence="1">G11</strain>
    </source>
</reference>
<evidence type="ECO:0000313" key="1">
    <source>
        <dbReference type="EMBL" id="KAG0140906.1"/>
    </source>
</evidence>